<feature type="DNA-binding region" description="Homeobox" evidence="5">
    <location>
        <begin position="140"/>
        <end position="199"/>
    </location>
</feature>
<keyword evidence="4 5" id="KW-0539">Nucleus</keyword>
<accession>A0AAN4ZM53</accession>
<reference evidence="10" key="1">
    <citation type="submission" date="2022-10" db="EMBL/GenBank/DDBJ databases">
        <title>Genome assembly of Pristionchus species.</title>
        <authorList>
            <person name="Yoshida K."/>
            <person name="Sommer R.J."/>
        </authorList>
    </citation>
    <scope>NUCLEOTIDE SEQUENCE [LARGE SCALE GENOMIC DNA]</scope>
    <source>
        <strain evidence="10">RS5460</strain>
    </source>
</reference>
<dbReference type="GO" id="GO:0000978">
    <property type="term" value="F:RNA polymerase II cis-regulatory region sequence-specific DNA binding"/>
    <property type="evidence" value="ECO:0007669"/>
    <property type="project" value="TreeGrafter"/>
</dbReference>
<dbReference type="InterPro" id="IPR009057">
    <property type="entry name" value="Homeodomain-like_sf"/>
</dbReference>
<evidence type="ECO:0000313" key="10">
    <source>
        <dbReference type="Proteomes" id="UP001328107"/>
    </source>
</evidence>
<dbReference type="PRINTS" id="PR00031">
    <property type="entry name" value="HTHREPRESSR"/>
</dbReference>
<dbReference type="AlphaFoldDB" id="A0AAN4ZM53"/>
<feature type="non-terminal residue" evidence="9">
    <location>
        <position position="1"/>
    </location>
</feature>
<evidence type="ECO:0000256" key="1">
    <source>
        <dbReference type="ARBA" id="ARBA00004123"/>
    </source>
</evidence>
<dbReference type="InterPro" id="IPR050460">
    <property type="entry name" value="Distal-less_Homeobox_TF"/>
</dbReference>
<dbReference type="InterPro" id="IPR017970">
    <property type="entry name" value="Homeobox_CS"/>
</dbReference>
<keyword evidence="2 5" id="KW-0238">DNA-binding</keyword>
<dbReference type="GO" id="GO:0005634">
    <property type="term" value="C:nucleus"/>
    <property type="evidence" value="ECO:0007669"/>
    <property type="project" value="UniProtKB-SubCell"/>
</dbReference>
<evidence type="ECO:0000256" key="5">
    <source>
        <dbReference type="PROSITE-ProRule" id="PRU00108"/>
    </source>
</evidence>
<organism evidence="9 10">
    <name type="scientific">Pristionchus mayeri</name>
    <dbReference type="NCBI Taxonomy" id="1317129"/>
    <lineage>
        <taxon>Eukaryota</taxon>
        <taxon>Metazoa</taxon>
        <taxon>Ecdysozoa</taxon>
        <taxon>Nematoda</taxon>
        <taxon>Chromadorea</taxon>
        <taxon>Rhabditida</taxon>
        <taxon>Rhabditina</taxon>
        <taxon>Diplogasteromorpha</taxon>
        <taxon>Diplogasteroidea</taxon>
        <taxon>Neodiplogasteridae</taxon>
        <taxon>Pristionchus</taxon>
    </lineage>
</organism>
<dbReference type="InterPro" id="IPR000047">
    <property type="entry name" value="HTH_motif"/>
</dbReference>
<comment type="caution">
    <text evidence="9">The sequence shown here is derived from an EMBL/GenBank/DDBJ whole genome shotgun (WGS) entry which is preliminary data.</text>
</comment>
<evidence type="ECO:0000256" key="3">
    <source>
        <dbReference type="ARBA" id="ARBA00023155"/>
    </source>
</evidence>
<evidence type="ECO:0000313" key="9">
    <source>
        <dbReference type="EMBL" id="GMR42399.1"/>
    </source>
</evidence>
<keyword evidence="3 5" id="KW-0371">Homeobox</keyword>
<dbReference type="PANTHER" id="PTHR24327:SF81">
    <property type="entry name" value="HOMEOTIC PROTEIN DISTAL-LESS-RELATED"/>
    <property type="match status" value="1"/>
</dbReference>
<proteinExistence type="predicted"/>
<dbReference type="FunFam" id="1.10.10.60:FF:000424">
    <property type="entry name" value="ANTP homeobox protein"/>
    <property type="match status" value="1"/>
</dbReference>
<dbReference type="Pfam" id="PF00046">
    <property type="entry name" value="Homeodomain"/>
    <property type="match status" value="1"/>
</dbReference>
<dbReference type="PROSITE" id="PS50071">
    <property type="entry name" value="HOMEOBOX_2"/>
    <property type="match status" value="1"/>
</dbReference>
<dbReference type="InterPro" id="IPR001356">
    <property type="entry name" value="HD"/>
</dbReference>
<feature type="domain" description="Homeobox" evidence="8">
    <location>
        <begin position="138"/>
        <end position="198"/>
    </location>
</feature>
<sequence>SIPLFFYCNLPPSIQDLGMDSSEAFLDMDQKPKIEDGHLKMDMEMGMKMELAQSGITPDAAFYAAASSNPYLFNGASSMSTPYPSYPYQISQSFPTSAASTYNPAPFGLYSTNGGSPDDQMATKIIEGGEVKINSKGKKVRKPRTIYSSAQLSSLQKRFMKTQYLALPERAALAAELGLTQTQVKIWFQNRRSKHKKQGRPDSINGCGSPTGSDEGHDTEEGGSSVGDGSDTPCGTEASSMGGGLTMPTPSGISPSAVTPNGLSSDPNGGGEVPPTTWMQPPGSLPSLSAQDLGAMAASSQLMTLNTNKDYYSLDPTMESNKAFPSLEQMQMQMHMYPYYSYPLPPQPTNPIQYIQNMQYS</sequence>
<dbReference type="PRINTS" id="PR00024">
    <property type="entry name" value="HOMEOBOX"/>
</dbReference>
<dbReference type="Proteomes" id="UP001328107">
    <property type="component" value="Unassembled WGS sequence"/>
</dbReference>
<dbReference type="PROSITE" id="PS00027">
    <property type="entry name" value="HOMEOBOX_1"/>
    <property type="match status" value="1"/>
</dbReference>
<dbReference type="InterPro" id="IPR020479">
    <property type="entry name" value="HD_metazoa"/>
</dbReference>
<dbReference type="SMART" id="SM00389">
    <property type="entry name" value="HOX"/>
    <property type="match status" value="1"/>
</dbReference>
<evidence type="ECO:0000259" key="8">
    <source>
        <dbReference type="PROSITE" id="PS50071"/>
    </source>
</evidence>
<comment type="subcellular location">
    <subcellularLocation>
        <location evidence="1 5 6">Nucleus</location>
    </subcellularLocation>
</comment>
<protein>
    <recommendedName>
        <fullName evidence="8">Homeobox domain-containing protein</fullName>
    </recommendedName>
</protein>
<name>A0AAN4ZM53_9BILA</name>
<dbReference type="EMBL" id="BTRK01000003">
    <property type="protein sequence ID" value="GMR42399.1"/>
    <property type="molecule type" value="Genomic_DNA"/>
</dbReference>
<evidence type="ECO:0000256" key="7">
    <source>
        <dbReference type="SAM" id="MobiDB-lite"/>
    </source>
</evidence>
<keyword evidence="10" id="KW-1185">Reference proteome</keyword>
<dbReference type="GO" id="GO:0000981">
    <property type="term" value="F:DNA-binding transcription factor activity, RNA polymerase II-specific"/>
    <property type="evidence" value="ECO:0007669"/>
    <property type="project" value="InterPro"/>
</dbReference>
<dbReference type="Gene3D" id="1.10.10.60">
    <property type="entry name" value="Homeodomain-like"/>
    <property type="match status" value="1"/>
</dbReference>
<dbReference type="PANTHER" id="PTHR24327">
    <property type="entry name" value="HOMEOBOX PROTEIN"/>
    <property type="match status" value="1"/>
</dbReference>
<evidence type="ECO:0000256" key="4">
    <source>
        <dbReference type="ARBA" id="ARBA00023242"/>
    </source>
</evidence>
<feature type="compositionally biased region" description="Polar residues" evidence="7">
    <location>
        <begin position="248"/>
        <end position="267"/>
    </location>
</feature>
<feature type="region of interest" description="Disordered" evidence="7">
    <location>
        <begin position="191"/>
        <end position="289"/>
    </location>
</feature>
<dbReference type="CDD" id="cd00086">
    <property type="entry name" value="homeodomain"/>
    <property type="match status" value="1"/>
</dbReference>
<gene>
    <name evidence="9" type="ORF">PMAYCL1PPCAC_12594</name>
</gene>
<dbReference type="SUPFAM" id="SSF46689">
    <property type="entry name" value="Homeodomain-like"/>
    <property type="match status" value="1"/>
</dbReference>
<evidence type="ECO:0000256" key="6">
    <source>
        <dbReference type="RuleBase" id="RU000682"/>
    </source>
</evidence>
<evidence type="ECO:0000256" key="2">
    <source>
        <dbReference type="ARBA" id="ARBA00023125"/>
    </source>
</evidence>